<dbReference type="Gene3D" id="3.40.50.300">
    <property type="entry name" value="P-loop containing nucleotide triphosphate hydrolases"/>
    <property type="match status" value="1"/>
</dbReference>
<dbReference type="SUPFAM" id="SSF53335">
    <property type="entry name" value="S-adenosyl-L-methionine-dependent methyltransferases"/>
    <property type="match status" value="1"/>
</dbReference>
<dbReference type="GeneID" id="77812662"/>
<feature type="compositionally biased region" description="Low complexity" evidence="2">
    <location>
        <begin position="1"/>
        <end position="12"/>
    </location>
</feature>
<evidence type="ECO:0000256" key="1">
    <source>
        <dbReference type="ARBA" id="ARBA00022691"/>
    </source>
</evidence>
<evidence type="ECO:0000313" key="4">
    <source>
        <dbReference type="Proteomes" id="UP001164743"/>
    </source>
</evidence>
<organism evidence="3 4">
    <name type="scientific">Puccinia triticina</name>
    <dbReference type="NCBI Taxonomy" id="208348"/>
    <lineage>
        <taxon>Eukaryota</taxon>
        <taxon>Fungi</taxon>
        <taxon>Dikarya</taxon>
        <taxon>Basidiomycota</taxon>
        <taxon>Pucciniomycotina</taxon>
        <taxon>Pucciniomycetes</taxon>
        <taxon>Pucciniales</taxon>
        <taxon>Pucciniaceae</taxon>
        <taxon>Puccinia</taxon>
    </lineage>
</organism>
<dbReference type="RefSeq" id="XP_053022998.1">
    <property type="nucleotide sequence ID" value="XM_053171767.1"/>
</dbReference>
<dbReference type="Proteomes" id="UP001164743">
    <property type="component" value="Chromosome 8A"/>
</dbReference>
<dbReference type="SUPFAM" id="SSF52540">
    <property type="entry name" value="P-loop containing nucleoside triphosphate hydrolases"/>
    <property type="match status" value="1"/>
</dbReference>
<name>A0ABY7CQB5_9BASI</name>
<dbReference type="PANTHER" id="PTHR13600">
    <property type="entry name" value="LEUCINE CARBOXYL METHYLTRANSFERASE"/>
    <property type="match status" value="1"/>
</dbReference>
<dbReference type="Gene3D" id="3.40.50.150">
    <property type="entry name" value="Vaccinia Virus protein VP39"/>
    <property type="match status" value="1"/>
</dbReference>
<dbReference type="InterPro" id="IPR016651">
    <property type="entry name" value="LCMT1"/>
</dbReference>
<evidence type="ECO:0000313" key="3">
    <source>
        <dbReference type="EMBL" id="WAQ87443.1"/>
    </source>
</evidence>
<evidence type="ECO:0000256" key="2">
    <source>
        <dbReference type="SAM" id="MobiDB-lite"/>
    </source>
</evidence>
<dbReference type="EMBL" id="CP110428">
    <property type="protein sequence ID" value="WAQ87443.1"/>
    <property type="molecule type" value="Genomic_DNA"/>
</dbReference>
<accession>A0ABY7CQB5</accession>
<feature type="region of interest" description="Disordered" evidence="2">
    <location>
        <begin position="1"/>
        <end position="20"/>
    </location>
</feature>
<gene>
    <name evidence="3" type="ORF">PtA15_8A347</name>
</gene>
<dbReference type="InterPro" id="IPR029063">
    <property type="entry name" value="SAM-dependent_MTases_sf"/>
</dbReference>
<keyword evidence="4" id="KW-1185">Reference proteome</keyword>
<keyword evidence="1" id="KW-0949">S-adenosyl-L-methionine</keyword>
<proteinExistence type="predicted"/>
<dbReference type="PANTHER" id="PTHR13600:SF21">
    <property type="entry name" value="LEUCINE CARBOXYL METHYLTRANSFERASE 1"/>
    <property type="match status" value="1"/>
</dbReference>
<reference evidence="3" key="1">
    <citation type="submission" date="2022-10" db="EMBL/GenBank/DDBJ databases">
        <title>Puccinia triticina Genome sequencing and assembly.</title>
        <authorList>
            <person name="Li C."/>
        </authorList>
    </citation>
    <scope>NUCLEOTIDE SEQUENCE</scope>
    <source>
        <strain evidence="3">Pt15</strain>
    </source>
</reference>
<sequence length="273" mass="30307">MSTVQRIGSGRSSRQRSARQSVRKCESVRLTIADCPGLLPKASENVGLGHAFLRHIERSKILDLIAGLLTTPFNSSHQDTNLDAALARFLEVSKNYLHELSVSARPEIDGAVHSDYAALFVPASLSSREWAWPPWVNIGTHQRTYMINKLVNRFLLGTAAEGPQVVSLGAGSDSRFWHPCSRLTARWPPLARWFKTKLEPTVRQKIRTITTHKSLRGLCGHCLLDPSATTTPPPNGWPGQMARQRSSMAPITRCSWPTCVGQRNLLRSSARLL</sequence>
<protein>
    <submittedName>
        <fullName evidence="3">Uncharacterized protein</fullName>
    </submittedName>
</protein>
<dbReference type="InterPro" id="IPR027417">
    <property type="entry name" value="P-loop_NTPase"/>
</dbReference>